<dbReference type="AlphaFoldDB" id="A0AAD7NQ18"/>
<accession>A0AAD7NQ18</accession>
<name>A0AAD7NQ18_9AGAR</name>
<dbReference type="Proteomes" id="UP001215280">
    <property type="component" value="Unassembled WGS sequence"/>
</dbReference>
<reference evidence="1" key="1">
    <citation type="submission" date="2023-03" db="EMBL/GenBank/DDBJ databases">
        <title>Massive genome expansion in bonnet fungi (Mycena s.s.) driven by repeated elements and novel gene families across ecological guilds.</title>
        <authorList>
            <consortium name="Lawrence Berkeley National Laboratory"/>
            <person name="Harder C.B."/>
            <person name="Miyauchi S."/>
            <person name="Viragh M."/>
            <person name="Kuo A."/>
            <person name="Thoen E."/>
            <person name="Andreopoulos B."/>
            <person name="Lu D."/>
            <person name="Skrede I."/>
            <person name="Drula E."/>
            <person name="Henrissat B."/>
            <person name="Morin E."/>
            <person name="Kohler A."/>
            <person name="Barry K."/>
            <person name="LaButti K."/>
            <person name="Morin E."/>
            <person name="Salamov A."/>
            <person name="Lipzen A."/>
            <person name="Mereny Z."/>
            <person name="Hegedus B."/>
            <person name="Baldrian P."/>
            <person name="Stursova M."/>
            <person name="Weitz H."/>
            <person name="Taylor A."/>
            <person name="Grigoriev I.V."/>
            <person name="Nagy L.G."/>
            <person name="Martin F."/>
            <person name="Kauserud H."/>
        </authorList>
    </citation>
    <scope>NUCLEOTIDE SEQUENCE</scope>
    <source>
        <strain evidence="1">CBHHK188m</strain>
    </source>
</reference>
<dbReference type="Gene3D" id="2.80.10.50">
    <property type="match status" value="1"/>
</dbReference>
<evidence type="ECO:0000313" key="1">
    <source>
        <dbReference type="EMBL" id="KAJ7770275.1"/>
    </source>
</evidence>
<proteinExistence type="predicted"/>
<evidence type="ECO:0000313" key="2">
    <source>
        <dbReference type="Proteomes" id="UP001215280"/>
    </source>
</evidence>
<gene>
    <name evidence="1" type="ORF">DFH07DRAFT_272150</name>
</gene>
<sequence length="149" mass="15443">MAATCLITSAFMLVDFQGHVLDLANSVNPVISQTRNPTLTLNQEWALALVNGGNHVLASGLSGPEGAVVLGYASSATTGPLFMQAFVASNTNIAFELECVNSTSASFIDGVSGLALTAWAAESGSTISPVTFETFTGRAEQVWTLDALD</sequence>
<dbReference type="EMBL" id="JARJLG010000024">
    <property type="protein sequence ID" value="KAJ7770275.1"/>
    <property type="molecule type" value="Genomic_DNA"/>
</dbReference>
<dbReference type="InterPro" id="IPR035992">
    <property type="entry name" value="Ricin_B-like_lectins"/>
</dbReference>
<protein>
    <submittedName>
        <fullName evidence="1">Uncharacterized protein</fullName>
    </submittedName>
</protein>
<keyword evidence="2" id="KW-1185">Reference proteome</keyword>
<dbReference type="SUPFAM" id="SSF50370">
    <property type="entry name" value="Ricin B-like lectins"/>
    <property type="match status" value="1"/>
</dbReference>
<comment type="caution">
    <text evidence="1">The sequence shown here is derived from an EMBL/GenBank/DDBJ whole genome shotgun (WGS) entry which is preliminary data.</text>
</comment>
<organism evidence="1 2">
    <name type="scientific">Mycena maculata</name>
    <dbReference type="NCBI Taxonomy" id="230809"/>
    <lineage>
        <taxon>Eukaryota</taxon>
        <taxon>Fungi</taxon>
        <taxon>Dikarya</taxon>
        <taxon>Basidiomycota</taxon>
        <taxon>Agaricomycotina</taxon>
        <taxon>Agaricomycetes</taxon>
        <taxon>Agaricomycetidae</taxon>
        <taxon>Agaricales</taxon>
        <taxon>Marasmiineae</taxon>
        <taxon>Mycenaceae</taxon>
        <taxon>Mycena</taxon>
    </lineage>
</organism>